<evidence type="ECO:0000313" key="3">
    <source>
        <dbReference type="Proteomes" id="UP001231189"/>
    </source>
</evidence>
<dbReference type="InterPro" id="IPR005162">
    <property type="entry name" value="Retrotrans_gag_dom"/>
</dbReference>
<evidence type="ECO:0000313" key="2">
    <source>
        <dbReference type="EMBL" id="KAK1648355.1"/>
    </source>
</evidence>
<sequence length="265" mass="30439">MAQPYMAALKKQGEELQKQFTETATTLKSINDTLRSLSSWVPTVDSSIKVIQQTLETVGTRLSTLEADRIATIEGDEGDVGQASGALKVTIPHRGHSRREFPHTPVNFDLGDRSGAEDSAYAGSRAGSYRSRPPKTEFPRFDGENPKWWKSVCEKYFALYSVDHDTWASFATMHFVGNAALWLQTYEAEHDVDSWEDLCVAIHAKFGRDQHHRYLEALERCKQTHTVEKYYQKFETIRHKILVHNKHYDEAWFVTKFINGLRREI</sequence>
<evidence type="ECO:0000259" key="1">
    <source>
        <dbReference type="Pfam" id="PF03732"/>
    </source>
</evidence>
<protein>
    <recommendedName>
        <fullName evidence="1">Retrotransposon gag domain-containing protein</fullName>
    </recommendedName>
</protein>
<name>A0AAD8SAI7_LOLMU</name>
<reference evidence="2" key="1">
    <citation type="submission" date="2023-07" db="EMBL/GenBank/DDBJ databases">
        <title>A chromosome-level genome assembly of Lolium multiflorum.</title>
        <authorList>
            <person name="Chen Y."/>
            <person name="Copetti D."/>
            <person name="Kolliker R."/>
            <person name="Studer B."/>
        </authorList>
    </citation>
    <scope>NUCLEOTIDE SEQUENCE</scope>
    <source>
        <strain evidence="2">02402/16</strain>
        <tissue evidence="2">Leaf</tissue>
    </source>
</reference>
<gene>
    <name evidence="2" type="ORF">QYE76_066160</name>
</gene>
<dbReference type="Pfam" id="PF03732">
    <property type="entry name" value="Retrotrans_gag"/>
    <property type="match status" value="1"/>
</dbReference>
<dbReference type="AlphaFoldDB" id="A0AAD8SAI7"/>
<dbReference type="Proteomes" id="UP001231189">
    <property type="component" value="Unassembled WGS sequence"/>
</dbReference>
<accession>A0AAD8SAI7</accession>
<feature type="domain" description="Retrotransposon gag" evidence="1">
    <location>
        <begin position="170"/>
        <end position="263"/>
    </location>
</feature>
<comment type="caution">
    <text evidence="2">The sequence shown here is derived from an EMBL/GenBank/DDBJ whole genome shotgun (WGS) entry which is preliminary data.</text>
</comment>
<organism evidence="2 3">
    <name type="scientific">Lolium multiflorum</name>
    <name type="common">Italian ryegrass</name>
    <name type="synonym">Lolium perenne subsp. multiflorum</name>
    <dbReference type="NCBI Taxonomy" id="4521"/>
    <lineage>
        <taxon>Eukaryota</taxon>
        <taxon>Viridiplantae</taxon>
        <taxon>Streptophyta</taxon>
        <taxon>Embryophyta</taxon>
        <taxon>Tracheophyta</taxon>
        <taxon>Spermatophyta</taxon>
        <taxon>Magnoliopsida</taxon>
        <taxon>Liliopsida</taxon>
        <taxon>Poales</taxon>
        <taxon>Poaceae</taxon>
        <taxon>BOP clade</taxon>
        <taxon>Pooideae</taxon>
        <taxon>Poodae</taxon>
        <taxon>Poeae</taxon>
        <taxon>Poeae Chloroplast Group 2 (Poeae type)</taxon>
        <taxon>Loliodinae</taxon>
        <taxon>Loliinae</taxon>
        <taxon>Lolium</taxon>
    </lineage>
</organism>
<keyword evidence="3" id="KW-1185">Reference proteome</keyword>
<proteinExistence type="predicted"/>
<dbReference type="EMBL" id="JAUUTY010000004">
    <property type="protein sequence ID" value="KAK1648355.1"/>
    <property type="molecule type" value="Genomic_DNA"/>
</dbReference>